<dbReference type="GO" id="GO:0003677">
    <property type="term" value="F:DNA binding"/>
    <property type="evidence" value="ECO:0007669"/>
    <property type="project" value="InterPro"/>
</dbReference>
<evidence type="ECO:0000259" key="1">
    <source>
        <dbReference type="PROSITE" id="PS50943"/>
    </source>
</evidence>
<dbReference type="CDD" id="cd00093">
    <property type="entry name" value="HTH_XRE"/>
    <property type="match status" value="1"/>
</dbReference>
<dbReference type="InterPro" id="IPR010982">
    <property type="entry name" value="Lambda_DNA-bd_dom_sf"/>
</dbReference>
<name>A0AB39HS96_9BACI</name>
<feature type="domain" description="HTH cro/C1-type" evidence="1">
    <location>
        <begin position="8"/>
        <end position="64"/>
    </location>
</feature>
<gene>
    <name evidence="2" type="ORF">AB4Y30_03505</name>
</gene>
<reference evidence="2" key="1">
    <citation type="submission" date="2024-07" db="EMBL/GenBank/DDBJ databases">
        <title>Halotolerant mesophilic bacterium Ornithinibacillus sp. 4-3, sp. nov., isolated from soil.</title>
        <authorList>
            <person name="Sidarenka A.V."/>
            <person name="Guliayeva D.E."/>
            <person name="Leanovich S.I."/>
            <person name="Hileuskaya K.S."/>
            <person name="Akhremchuk A.E."/>
            <person name="Sikolenko M.A."/>
            <person name="Valentovich L.N."/>
        </authorList>
    </citation>
    <scope>NUCLEOTIDE SEQUENCE</scope>
    <source>
        <strain evidence="2">4-3</strain>
    </source>
</reference>
<dbReference type="Gene3D" id="1.10.260.40">
    <property type="entry name" value="lambda repressor-like DNA-binding domains"/>
    <property type="match status" value="1"/>
</dbReference>
<protein>
    <submittedName>
        <fullName evidence="2">Helix-turn-helix domain-containing protein</fullName>
    </submittedName>
</protein>
<sequence>MKKVKLQINQLLHNRNISLTQLHIKTGIRLAALSELANGKRQRIQFEHLEKIVQAFEIEDMNEILSIVEEDEVKDIK</sequence>
<dbReference type="Pfam" id="PF13443">
    <property type="entry name" value="HTH_26"/>
    <property type="match status" value="1"/>
</dbReference>
<accession>A0AB39HS96</accession>
<dbReference type="RefSeq" id="WP_368654116.1">
    <property type="nucleotide sequence ID" value="NZ_CP162599.1"/>
</dbReference>
<dbReference type="AlphaFoldDB" id="A0AB39HS96"/>
<dbReference type="EMBL" id="CP162599">
    <property type="protein sequence ID" value="XDK33435.1"/>
    <property type="molecule type" value="Genomic_DNA"/>
</dbReference>
<dbReference type="SUPFAM" id="SSF47413">
    <property type="entry name" value="lambda repressor-like DNA-binding domains"/>
    <property type="match status" value="1"/>
</dbReference>
<evidence type="ECO:0000313" key="2">
    <source>
        <dbReference type="EMBL" id="XDK33435.1"/>
    </source>
</evidence>
<organism evidence="2">
    <name type="scientific">Ornithinibacillus sp. 4-3</name>
    <dbReference type="NCBI Taxonomy" id="3231488"/>
    <lineage>
        <taxon>Bacteria</taxon>
        <taxon>Bacillati</taxon>
        <taxon>Bacillota</taxon>
        <taxon>Bacilli</taxon>
        <taxon>Bacillales</taxon>
        <taxon>Bacillaceae</taxon>
        <taxon>Ornithinibacillus</taxon>
    </lineage>
</organism>
<dbReference type="PROSITE" id="PS50943">
    <property type="entry name" value="HTH_CROC1"/>
    <property type="match status" value="1"/>
</dbReference>
<proteinExistence type="predicted"/>
<dbReference type="InterPro" id="IPR001387">
    <property type="entry name" value="Cro/C1-type_HTH"/>
</dbReference>